<evidence type="ECO:0000313" key="3">
    <source>
        <dbReference type="WBParaSite" id="jg26377"/>
    </source>
</evidence>
<evidence type="ECO:0000256" key="1">
    <source>
        <dbReference type="SAM" id="SignalP"/>
    </source>
</evidence>
<proteinExistence type="predicted"/>
<evidence type="ECO:0000313" key="2">
    <source>
        <dbReference type="Proteomes" id="UP000887574"/>
    </source>
</evidence>
<organism evidence="2 3">
    <name type="scientific">Ditylenchus dipsaci</name>
    <dbReference type="NCBI Taxonomy" id="166011"/>
    <lineage>
        <taxon>Eukaryota</taxon>
        <taxon>Metazoa</taxon>
        <taxon>Ecdysozoa</taxon>
        <taxon>Nematoda</taxon>
        <taxon>Chromadorea</taxon>
        <taxon>Rhabditida</taxon>
        <taxon>Tylenchina</taxon>
        <taxon>Tylenchomorpha</taxon>
        <taxon>Sphaerularioidea</taxon>
        <taxon>Anguinidae</taxon>
        <taxon>Anguininae</taxon>
        <taxon>Ditylenchus</taxon>
    </lineage>
</organism>
<reference evidence="3" key="1">
    <citation type="submission" date="2022-11" db="UniProtKB">
        <authorList>
            <consortium name="WormBaseParasite"/>
        </authorList>
    </citation>
    <scope>IDENTIFICATION</scope>
</reference>
<keyword evidence="2" id="KW-1185">Reference proteome</keyword>
<feature type="signal peptide" evidence="1">
    <location>
        <begin position="1"/>
        <end position="19"/>
    </location>
</feature>
<feature type="chain" id="PRO_5037425573" evidence="1">
    <location>
        <begin position="20"/>
        <end position="142"/>
    </location>
</feature>
<protein>
    <submittedName>
        <fullName evidence="3">Uncharacterized protein</fullName>
    </submittedName>
</protein>
<name>A0A915E6T8_9BILA</name>
<dbReference type="Proteomes" id="UP000887574">
    <property type="component" value="Unplaced"/>
</dbReference>
<accession>A0A915E6T8</accession>
<dbReference type="AlphaFoldDB" id="A0A915E6T8"/>
<sequence length="142" mass="15499">MSLKYFLLIAVLAVGLVNADLNTDNDSFNRHFQARRNRQHNSRLGFESLTEPATDFAGSAIETASLNAGAKCYDSRLTNIINTGIQHYNHDMGALTKYILDQINRAHIGELGLASNGKVSPMVTCSRLTALMGATIMTPKLT</sequence>
<keyword evidence="1" id="KW-0732">Signal</keyword>
<dbReference type="WBParaSite" id="jg26377">
    <property type="protein sequence ID" value="jg26377"/>
    <property type="gene ID" value="jg26377"/>
</dbReference>